<feature type="binding site" evidence="7">
    <location>
        <begin position="75"/>
        <end position="76"/>
    </location>
    <ligand>
        <name>substrate</name>
    </ligand>
</feature>
<dbReference type="PANTHER" id="PTHR21198:SF3">
    <property type="entry name" value="GLUTAMATE RACEMASE"/>
    <property type="match status" value="1"/>
</dbReference>
<dbReference type="UniPathway" id="UPA00219"/>
<sequence length="276" mass="30281">MASDAPIGIFDSGLGGLSVTASIRRLMPAENILFFGDSAHAPYGTKTAEQVRQRCFTIVDDLLAQGAKAIVIACNTATSVCATALRERYSVPIIGMEPALKLACDMGRGRPQRVIVAATPLTLQEQKFADLMARFQADHTIWKQPCPDLVTIVESGHLSQHQVVNAALERYFKHYDLGQIDSIVLGCTHFIFYRNYFQDFCPPQVAIVDGNAGTARQVHNMLSETDMLNSSGKEGHLQVSNSDPSTQIQERSYELLDYMSSVSRYAGLSEAEQSES</sequence>
<dbReference type="InterPro" id="IPR015942">
    <property type="entry name" value="Asp/Glu/hydantoin_racemase"/>
</dbReference>
<feature type="binding site" evidence="7">
    <location>
        <begin position="11"/>
        <end position="12"/>
    </location>
    <ligand>
        <name>substrate</name>
    </ligand>
</feature>
<feature type="binding site" evidence="7">
    <location>
        <begin position="43"/>
        <end position="44"/>
    </location>
    <ligand>
        <name>substrate</name>
    </ligand>
</feature>
<dbReference type="Pfam" id="PF01177">
    <property type="entry name" value="Asp_Glu_race"/>
    <property type="match status" value="1"/>
</dbReference>
<comment type="catalytic activity">
    <reaction evidence="1 7">
        <text>L-glutamate = D-glutamate</text>
        <dbReference type="Rhea" id="RHEA:12813"/>
        <dbReference type="ChEBI" id="CHEBI:29985"/>
        <dbReference type="ChEBI" id="CHEBI:29986"/>
        <dbReference type="EC" id="5.1.1.3"/>
    </reaction>
</comment>
<gene>
    <name evidence="7" type="primary">murI</name>
    <name evidence="8" type="ORF">BOCO_1406</name>
</gene>
<reference evidence="8 9" key="1">
    <citation type="journal article" date="2017" name="BMC Genomics">
        <title>Comparative genomic and phylogenomic analyses of the Bifidobacteriaceae family.</title>
        <authorList>
            <person name="Lugli G.A."/>
            <person name="Milani C."/>
            <person name="Turroni F."/>
            <person name="Duranti S."/>
            <person name="Mancabelli L."/>
            <person name="Mangifesta M."/>
            <person name="Ferrario C."/>
            <person name="Modesto M."/>
            <person name="Mattarelli P."/>
            <person name="Jiri K."/>
            <person name="van Sinderen D."/>
            <person name="Ventura M."/>
        </authorList>
    </citation>
    <scope>NUCLEOTIDE SEQUENCE [LARGE SCALE GENOMIC DNA]</scope>
    <source>
        <strain evidence="8 9">DSM 22924</strain>
    </source>
</reference>
<keyword evidence="4 7" id="KW-0573">Peptidoglycan synthesis</keyword>
<evidence type="ECO:0000256" key="3">
    <source>
        <dbReference type="ARBA" id="ARBA00022960"/>
    </source>
</evidence>
<organism evidence="8 9">
    <name type="scientific">Bombiscardovia coagulans</name>
    <dbReference type="NCBI Taxonomy" id="686666"/>
    <lineage>
        <taxon>Bacteria</taxon>
        <taxon>Bacillati</taxon>
        <taxon>Actinomycetota</taxon>
        <taxon>Actinomycetes</taxon>
        <taxon>Bifidobacteriales</taxon>
        <taxon>Bifidobacteriaceae</taxon>
        <taxon>Bombiscardovia</taxon>
    </lineage>
</organism>
<evidence type="ECO:0000256" key="4">
    <source>
        <dbReference type="ARBA" id="ARBA00022984"/>
    </source>
</evidence>
<protein>
    <recommendedName>
        <fullName evidence="2 7">Glutamate racemase</fullName>
        <ecNumber evidence="2 7">5.1.1.3</ecNumber>
    </recommendedName>
</protein>
<dbReference type="HAMAP" id="MF_00258">
    <property type="entry name" value="Glu_racemase"/>
    <property type="match status" value="1"/>
</dbReference>
<comment type="similarity">
    <text evidence="7">Belongs to the aspartate/glutamate racemases family.</text>
</comment>
<dbReference type="EC" id="5.1.1.3" evidence="2 7"/>
<comment type="pathway">
    <text evidence="7">Cell wall biogenesis; peptidoglycan biosynthesis.</text>
</comment>
<dbReference type="PANTHER" id="PTHR21198">
    <property type="entry name" value="GLUTAMATE RACEMASE"/>
    <property type="match status" value="1"/>
</dbReference>
<comment type="function">
    <text evidence="7">Provides the (R)-glutamate required for cell wall biosynthesis.</text>
</comment>
<keyword evidence="3 7" id="KW-0133">Cell shape</keyword>
<evidence type="ECO:0000313" key="9">
    <source>
        <dbReference type="Proteomes" id="UP000216004"/>
    </source>
</evidence>
<dbReference type="EMBL" id="MWWS01000009">
    <property type="protein sequence ID" value="OZG48710.1"/>
    <property type="molecule type" value="Genomic_DNA"/>
</dbReference>
<dbReference type="SUPFAM" id="SSF53681">
    <property type="entry name" value="Aspartate/glutamate racemase"/>
    <property type="match status" value="2"/>
</dbReference>
<dbReference type="OrthoDB" id="9801055at2"/>
<dbReference type="NCBIfam" id="TIGR00067">
    <property type="entry name" value="glut_race"/>
    <property type="match status" value="1"/>
</dbReference>
<dbReference type="GO" id="GO:0008881">
    <property type="term" value="F:glutamate racemase activity"/>
    <property type="evidence" value="ECO:0007669"/>
    <property type="project" value="UniProtKB-UniRule"/>
</dbReference>
<evidence type="ECO:0000256" key="2">
    <source>
        <dbReference type="ARBA" id="ARBA00013090"/>
    </source>
</evidence>
<dbReference type="GO" id="GO:0008360">
    <property type="term" value="P:regulation of cell shape"/>
    <property type="evidence" value="ECO:0007669"/>
    <property type="project" value="UniProtKB-KW"/>
</dbReference>
<evidence type="ECO:0000256" key="7">
    <source>
        <dbReference type="HAMAP-Rule" id="MF_00258"/>
    </source>
</evidence>
<dbReference type="GO" id="GO:0071555">
    <property type="term" value="P:cell wall organization"/>
    <property type="evidence" value="ECO:0007669"/>
    <property type="project" value="UniProtKB-KW"/>
</dbReference>
<feature type="binding site" evidence="7">
    <location>
        <begin position="188"/>
        <end position="189"/>
    </location>
    <ligand>
        <name>substrate</name>
    </ligand>
</feature>
<feature type="active site" description="Proton donor/acceptor" evidence="7">
    <location>
        <position position="74"/>
    </location>
</feature>
<dbReference type="RefSeq" id="WP_094723628.1">
    <property type="nucleotide sequence ID" value="NZ_MWWS01000009.1"/>
</dbReference>
<keyword evidence="5 7" id="KW-0413">Isomerase</keyword>
<dbReference type="Gene3D" id="3.40.50.1860">
    <property type="match status" value="2"/>
</dbReference>
<comment type="caution">
    <text evidence="8">The sequence shown here is derived from an EMBL/GenBank/DDBJ whole genome shotgun (WGS) entry which is preliminary data.</text>
</comment>
<accession>A0A261EPD0</accession>
<dbReference type="AlphaFoldDB" id="A0A261EPD0"/>
<evidence type="ECO:0000256" key="6">
    <source>
        <dbReference type="ARBA" id="ARBA00023316"/>
    </source>
</evidence>
<keyword evidence="6 7" id="KW-0961">Cell wall biogenesis/degradation</keyword>
<dbReference type="InterPro" id="IPR018187">
    <property type="entry name" value="Asp/Glu_racemase_AS_1"/>
</dbReference>
<dbReference type="InterPro" id="IPR004391">
    <property type="entry name" value="Glu_race"/>
</dbReference>
<proteinExistence type="inferred from homology"/>
<dbReference type="Proteomes" id="UP000216004">
    <property type="component" value="Unassembled WGS sequence"/>
</dbReference>
<dbReference type="GO" id="GO:0009252">
    <property type="term" value="P:peptidoglycan biosynthetic process"/>
    <property type="evidence" value="ECO:0007669"/>
    <property type="project" value="UniProtKB-UniRule"/>
</dbReference>
<evidence type="ECO:0000313" key="8">
    <source>
        <dbReference type="EMBL" id="OZG48710.1"/>
    </source>
</evidence>
<keyword evidence="9" id="KW-1185">Reference proteome</keyword>
<evidence type="ECO:0000256" key="5">
    <source>
        <dbReference type="ARBA" id="ARBA00023235"/>
    </source>
</evidence>
<dbReference type="InterPro" id="IPR001920">
    <property type="entry name" value="Asp/Glu_race"/>
</dbReference>
<evidence type="ECO:0000256" key="1">
    <source>
        <dbReference type="ARBA" id="ARBA00001602"/>
    </source>
</evidence>
<feature type="active site" description="Proton donor/acceptor" evidence="7">
    <location>
        <position position="187"/>
    </location>
</feature>
<name>A0A261EPD0_9BIFI</name>
<dbReference type="PROSITE" id="PS00923">
    <property type="entry name" value="ASP_GLU_RACEMASE_1"/>
    <property type="match status" value="1"/>
</dbReference>